<dbReference type="InterPro" id="IPR051310">
    <property type="entry name" value="MCP_chemotaxis"/>
</dbReference>
<dbReference type="PANTHER" id="PTHR43531:SF11">
    <property type="entry name" value="METHYL-ACCEPTING CHEMOTAXIS PROTEIN 3"/>
    <property type="match status" value="1"/>
</dbReference>
<accession>A0A9D1Z743</accession>
<comment type="similarity">
    <text evidence="2">Belongs to the methyl-accepting chemotaxis (MCP) protein family.</text>
</comment>
<evidence type="ECO:0000313" key="7">
    <source>
        <dbReference type="EMBL" id="HIY73266.1"/>
    </source>
</evidence>
<protein>
    <submittedName>
        <fullName evidence="7">Methyl-accepting chemotaxis protein</fullName>
    </submittedName>
</protein>
<dbReference type="AlphaFoldDB" id="A0A9D1Z743"/>
<dbReference type="InterPro" id="IPR004089">
    <property type="entry name" value="MCPsignal_dom"/>
</dbReference>
<dbReference type="PANTHER" id="PTHR43531">
    <property type="entry name" value="PROTEIN ICFG"/>
    <property type="match status" value="1"/>
</dbReference>
<dbReference type="GO" id="GO:0004888">
    <property type="term" value="F:transmembrane signaling receptor activity"/>
    <property type="evidence" value="ECO:0007669"/>
    <property type="project" value="TreeGrafter"/>
</dbReference>
<dbReference type="GO" id="GO:0005886">
    <property type="term" value="C:plasma membrane"/>
    <property type="evidence" value="ECO:0007669"/>
    <property type="project" value="TreeGrafter"/>
</dbReference>
<dbReference type="SMART" id="SM00283">
    <property type="entry name" value="MA"/>
    <property type="match status" value="1"/>
</dbReference>
<dbReference type="Gene3D" id="3.30.450.20">
    <property type="entry name" value="PAS domain"/>
    <property type="match status" value="2"/>
</dbReference>
<evidence type="ECO:0000259" key="5">
    <source>
        <dbReference type="PROSITE" id="PS50111"/>
    </source>
</evidence>
<dbReference type="GO" id="GO:0006935">
    <property type="term" value="P:chemotaxis"/>
    <property type="evidence" value="ECO:0007669"/>
    <property type="project" value="UniProtKB-KW"/>
</dbReference>
<dbReference type="Proteomes" id="UP000886824">
    <property type="component" value="Unassembled WGS sequence"/>
</dbReference>
<keyword evidence="3" id="KW-0807">Transducer</keyword>
<dbReference type="EMBL" id="DXCX01000049">
    <property type="protein sequence ID" value="HIY73266.1"/>
    <property type="molecule type" value="Genomic_DNA"/>
</dbReference>
<reference evidence="7" key="1">
    <citation type="journal article" date="2021" name="PeerJ">
        <title>Extensive microbial diversity within the chicken gut microbiome revealed by metagenomics and culture.</title>
        <authorList>
            <person name="Gilroy R."/>
            <person name="Ravi A."/>
            <person name="Getino M."/>
            <person name="Pursley I."/>
            <person name="Horton D.L."/>
            <person name="Alikhan N.F."/>
            <person name="Baker D."/>
            <person name="Gharbi K."/>
            <person name="Hall N."/>
            <person name="Watson M."/>
            <person name="Adriaenssens E.M."/>
            <person name="Foster-Nyarko E."/>
            <person name="Jarju S."/>
            <person name="Secka A."/>
            <person name="Antonio M."/>
            <person name="Oren A."/>
            <person name="Chaudhuri R.R."/>
            <person name="La Ragione R."/>
            <person name="Hildebrand F."/>
            <person name="Pallen M.J."/>
        </authorList>
    </citation>
    <scope>NUCLEOTIDE SEQUENCE</scope>
    <source>
        <strain evidence="7">CHK33-7979</strain>
    </source>
</reference>
<dbReference type="Pfam" id="PF00672">
    <property type="entry name" value="HAMP"/>
    <property type="match status" value="1"/>
</dbReference>
<evidence type="ECO:0000256" key="1">
    <source>
        <dbReference type="ARBA" id="ARBA00022500"/>
    </source>
</evidence>
<feature type="domain" description="HAMP" evidence="6">
    <location>
        <begin position="328"/>
        <end position="380"/>
    </location>
</feature>
<evidence type="ECO:0000313" key="8">
    <source>
        <dbReference type="Proteomes" id="UP000886824"/>
    </source>
</evidence>
<dbReference type="GO" id="GO:0007165">
    <property type="term" value="P:signal transduction"/>
    <property type="evidence" value="ECO:0007669"/>
    <property type="project" value="UniProtKB-KW"/>
</dbReference>
<name>A0A9D1Z743_9FIRM</name>
<keyword evidence="4" id="KW-0472">Membrane</keyword>
<dbReference type="Gene3D" id="6.10.340.10">
    <property type="match status" value="1"/>
</dbReference>
<feature type="domain" description="Methyl-accepting transducer" evidence="5">
    <location>
        <begin position="433"/>
        <end position="662"/>
    </location>
</feature>
<evidence type="ECO:0000256" key="3">
    <source>
        <dbReference type="PROSITE-ProRule" id="PRU00284"/>
    </source>
</evidence>
<keyword evidence="4" id="KW-1133">Transmembrane helix</keyword>
<comment type="caution">
    <text evidence="7">The sequence shown here is derived from an EMBL/GenBank/DDBJ whole genome shotgun (WGS) entry which is preliminary data.</text>
</comment>
<dbReference type="Pfam" id="PF22673">
    <property type="entry name" value="MCP-like_PDC_1"/>
    <property type="match status" value="1"/>
</dbReference>
<evidence type="ECO:0000256" key="4">
    <source>
        <dbReference type="SAM" id="Phobius"/>
    </source>
</evidence>
<dbReference type="Pfam" id="PF00015">
    <property type="entry name" value="MCPsignal"/>
    <property type="match status" value="1"/>
</dbReference>
<sequence length="683" mass="73653">MAILSLMGYLSAKGVIESSVTNEMSQCLSVASESIENSLSNNRMVAETMARSVEAIHEQAMGALTQTVNPDGTLGAAAGANWEAAAYEDILTGFIGSNDETFGGGIWFEPYAYRSNQQYYSPYCMRENGQPVYVDNYSLGDGVYYTDQDWYTSVTNTSQSSVWSAPYYDAFAQISMVTSSAPIYDASGRFIGVATADIDLTQMQQMILSLDVVAGGRAFLVDDSGVYIADEDSAKLLNANILSDENTSLAQLGSQILAQKEGTGSYIENGETYLAWYRQIPESGWYIVIVASEQAMMSSAQTLGITLAVLCIAFAVILFLIIFFFLQKGVVRPLNRLAATAQQIAEGDLSVSIDSHARHEFGVVNAALEEMVARLSLYVDYISEVTHALQEMSTGNFAFHLLRDYSGEFAALKDGLLSTRNHLSETMSTISSAAEQVDTGSNQVAVGAQSQAQGATEQTSSIQELASMMSDIERDVDNNTQNTNEANSQLNEVIQEVENGDRKMEEMLTAMDEITATSQEIGQIVKNIEDIAFQTNILALNAAVEAARAGNAGKGFAVVADEVRSLASKTSEASGETAQLISKALTAVQNGKKIVDETAESFRLVTEGISQVAVRTQGIAEYSARQKDSILQATEGVHEISSVVQNNAATAEESAAASEQLSSQAHLLKELVSKFQLYTEQEN</sequence>
<feature type="transmembrane region" description="Helical" evidence="4">
    <location>
        <begin position="303"/>
        <end position="326"/>
    </location>
</feature>
<keyword evidence="1" id="KW-0145">Chemotaxis</keyword>
<dbReference type="SMART" id="SM00304">
    <property type="entry name" value="HAMP"/>
    <property type="match status" value="1"/>
</dbReference>
<proteinExistence type="inferred from homology"/>
<dbReference type="CDD" id="cd12913">
    <property type="entry name" value="PDC1_MCP_like"/>
    <property type="match status" value="1"/>
</dbReference>
<dbReference type="InterPro" id="IPR003660">
    <property type="entry name" value="HAMP_dom"/>
</dbReference>
<dbReference type="SUPFAM" id="SSF58104">
    <property type="entry name" value="Methyl-accepting chemotaxis protein (MCP) signaling domain"/>
    <property type="match status" value="1"/>
</dbReference>
<dbReference type="Gene3D" id="1.10.287.950">
    <property type="entry name" value="Methyl-accepting chemotaxis protein"/>
    <property type="match status" value="1"/>
</dbReference>
<reference evidence="7" key="2">
    <citation type="submission" date="2021-04" db="EMBL/GenBank/DDBJ databases">
        <authorList>
            <person name="Gilroy R."/>
        </authorList>
    </citation>
    <scope>NUCLEOTIDE SEQUENCE</scope>
    <source>
        <strain evidence="7">CHK33-7979</strain>
    </source>
</reference>
<organism evidence="7 8">
    <name type="scientific">Candidatus Intestinimonas merdavium</name>
    <dbReference type="NCBI Taxonomy" id="2838622"/>
    <lineage>
        <taxon>Bacteria</taxon>
        <taxon>Bacillati</taxon>
        <taxon>Bacillota</taxon>
        <taxon>Clostridia</taxon>
        <taxon>Eubacteriales</taxon>
        <taxon>Intestinimonas</taxon>
    </lineage>
</organism>
<dbReference type="CDD" id="cd06225">
    <property type="entry name" value="HAMP"/>
    <property type="match status" value="1"/>
</dbReference>
<dbReference type="PROSITE" id="PS50111">
    <property type="entry name" value="CHEMOTAXIS_TRANSDUC_2"/>
    <property type="match status" value="1"/>
</dbReference>
<gene>
    <name evidence="7" type="ORF">H9826_04740</name>
</gene>
<evidence type="ECO:0000256" key="2">
    <source>
        <dbReference type="ARBA" id="ARBA00029447"/>
    </source>
</evidence>
<dbReference type="PROSITE" id="PS50885">
    <property type="entry name" value="HAMP"/>
    <property type="match status" value="1"/>
</dbReference>
<keyword evidence="4" id="KW-0812">Transmembrane</keyword>
<dbReference type="CDD" id="cd12912">
    <property type="entry name" value="PDC2_MCP_like"/>
    <property type="match status" value="1"/>
</dbReference>
<evidence type="ECO:0000259" key="6">
    <source>
        <dbReference type="PROSITE" id="PS50885"/>
    </source>
</evidence>